<dbReference type="Proteomes" id="UP000005446">
    <property type="component" value="Unassembled WGS sequence"/>
</dbReference>
<accession>H0EGH2</accession>
<dbReference type="HOGENOM" id="CLU_563873_0_0_1"/>
<dbReference type="OrthoDB" id="10403922at2759"/>
<comment type="caution">
    <text evidence="1">The sequence shown here is derived from an EMBL/GenBank/DDBJ whole genome shotgun (WGS) entry which is preliminary data.</text>
</comment>
<gene>
    <name evidence="1" type="ORF">M7I_1588</name>
</gene>
<protein>
    <submittedName>
        <fullName evidence="1">Uncharacterized protein</fullName>
    </submittedName>
</protein>
<evidence type="ECO:0000313" key="2">
    <source>
        <dbReference type="Proteomes" id="UP000005446"/>
    </source>
</evidence>
<keyword evidence="2" id="KW-1185">Reference proteome</keyword>
<proteinExistence type="predicted"/>
<reference evidence="1 2" key="1">
    <citation type="journal article" date="2012" name="Eukaryot. Cell">
        <title>Genome sequence of the fungus Glarea lozoyensis: the first genome sequence of a species from the Helotiaceae family.</title>
        <authorList>
            <person name="Youssar L."/>
            <person name="Gruening B.A."/>
            <person name="Erxleben A."/>
            <person name="Guenther S."/>
            <person name="Huettel W."/>
        </authorList>
    </citation>
    <scope>NUCLEOTIDE SEQUENCE [LARGE SCALE GENOMIC DNA]</scope>
    <source>
        <strain evidence="2">ATCC 74030 / MF5533</strain>
    </source>
</reference>
<name>H0EGH2_GLAL7</name>
<sequence length="484" mass="55653">MSYSNSTIPTSLIFDTTPTALEAQTSMFSLLAAAESLHHHRALGITHPIAPEDAERCDAQAWLVIAYLESLSEGERHEALRAYLQWEFPQDGFGVALRVLLELLGKLGGEVEEWFEIFYLVETGHEVEEGFELEEGEVEDEVAGAVLPIEWGPMGEEKREVEVGETMWRGPENEMEEMIEVDEHWPATPSSSPGNSSVASEGDAMEVEMTDEMEIYSAKLVALAQAAEWYARHYPSAVVNRKQWREEKGHPNPPGSRLDRIFNESQAGYVADLRDLQTLLQTLNYTESTAYHAFCGPLKIDSYRVQPTLLRLACVDNLVKERRRLFDTYHEIRQNMILTRVTNICIELELDIEEYATRILDVRERYNRRAAYFRRREIRARGERALRRLEYYQRQWEIQMRRPPQFRAQFSMTAARDIDNSAARLTEYLETFSPRHRETALRRYVEQYSAGSYGSFARGLAALRVAVDRVLMGGEEDDSDDEST</sequence>
<organism evidence="1 2">
    <name type="scientific">Glarea lozoyensis (strain ATCC 74030 / MF5533)</name>
    <dbReference type="NCBI Taxonomy" id="1104152"/>
    <lineage>
        <taxon>Eukaryota</taxon>
        <taxon>Fungi</taxon>
        <taxon>Dikarya</taxon>
        <taxon>Ascomycota</taxon>
        <taxon>Pezizomycotina</taxon>
        <taxon>Leotiomycetes</taxon>
        <taxon>Helotiales</taxon>
        <taxon>Helotiaceae</taxon>
        <taxon>Glarea</taxon>
    </lineage>
</organism>
<dbReference type="InParanoid" id="H0EGH2"/>
<dbReference type="EMBL" id="AGUE01000023">
    <property type="protein sequence ID" value="EHL02507.1"/>
    <property type="molecule type" value="Genomic_DNA"/>
</dbReference>
<evidence type="ECO:0000313" key="1">
    <source>
        <dbReference type="EMBL" id="EHL02507.1"/>
    </source>
</evidence>
<dbReference type="AlphaFoldDB" id="H0EGH2"/>